<comment type="catalytic activity">
    <reaction evidence="5">
        <text>7-aminomethyl-7-carbaguanine + 2 NADP(+) = 7-cyano-7-carbaguanine + 2 NADPH + 3 H(+)</text>
        <dbReference type="Rhea" id="RHEA:13409"/>
        <dbReference type="ChEBI" id="CHEBI:15378"/>
        <dbReference type="ChEBI" id="CHEBI:45075"/>
        <dbReference type="ChEBI" id="CHEBI:57783"/>
        <dbReference type="ChEBI" id="CHEBI:58349"/>
        <dbReference type="ChEBI" id="CHEBI:58703"/>
        <dbReference type="EC" id="1.7.1.13"/>
    </reaction>
</comment>
<keyword evidence="2 5" id="KW-0671">Queuosine biosynthesis</keyword>
<name>A0ABX8BF27_9BACT</name>
<dbReference type="Proteomes" id="UP000676506">
    <property type="component" value="Chromosome 2"/>
</dbReference>
<comment type="similarity">
    <text evidence="5">Belongs to the GTP cyclohydrolase I family. QueF type 1 subfamily.</text>
</comment>
<dbReference type="InterPro" id="IPR029500">
    <property type="entry name" value="QueF"/>
</dbReference>
<evidence type="ECO:0000313" key="6">
    <source>
        <dbReference type="EMBL" id="QUW04228.1"/>
    </source>
</evidence>
<dbReference type="PIRSF" id="PIRSF027377">
    <property type="entry name" value="Nitrile_oxidored_QueF"/>
    <property type="match status" value="1"/>
</dbReference>
<dbReference type="GO" id="GO:0033739">
    <property type="term" value="F:preQ1 synthase activity"/>
    <property type="evidence" value="ECO:0007669"/>
    <property type="project" value="UniProtKB-EC"/>
</dbReference>
<dbReference type="Pfam" id="PF14489">
    <property type="entry name" value="QueF"/>
    <property type="match status" value="1"/>
</dbReference>
<dbReference type="RefSeq" id="WP_211430117.1">
    <property type="nucleotide sequence ID" value="NZ_CP072649.1"/>
</dbReference>
<evidence type="ECO:0000256" key="2">
    <source>
        <dbReference type="ARBA" id="ARBA00022785"/>
    </source>
</evidence>
<dbReference type="HAMAP" id="MF_00818">
    <property type="entry name" value="QueF_type1"/>
    <property type="match status" value="1"/>
</dbReference>
<feature type="binding site" evidence="5">
    <location>
        <begin position="65"/>
        <end position="67"/>
    </location>
    <ligand>
        <name>substrate</name>
    </ligand>
</feature>
<feature type="active site" description="Thioimide intermediate" evidence="5">
    <location>
        <position position="43"/>
    </location>
</feature>
<comment type="pathway">
    <text evidence="5">tRNA modification; tRNA-queuosine biosynthesis.</text>
</comment>
<accession>A0ABX8BF27</accession>
<feature type="active site" description="Proton donor" evidence="5">
    <location>
        <position position="50"/>
    </location>
</feature>
<dbReference type="EMBL" id="CP072649">
    <property type="protein sequence ID" value="QUW04228.1"/>
    <property type="molecule type" value="Genomic_DNA"/>
</dbReference>
<dbReference type="NCBIfam" id="TIGR03139">
    <property type="entry name" value="QueF-II"/>
    <property type="match status" value="1"/>
</dbReference>
<dbReference type="InterPro" id="IPR050084">
    <property type="entry name" value="NADPH_dep_7-cyano-7-deazaG_red"/>
</dbReference>
<dbReference type="SUPFAM" id="SSF55620">
    <property type="entry name" value="Tetrahydrobiopterin biosynthesis enzymes-like"/>
    <property type="match status" value="1"/>
</dbReference>
<keyword evidence="7" id="KW-1185">Reference proteome</keyword>
<evidence type="ECO:0000256" key="5">
    <source>
        <dbReference type="HAMAP-Rule" id="MF_00818"/>
    </source>
</evidence>
<keyword evidence="4 5" id="KW-0560">Oxidoreductase</keyword>
<dbReference type="InterPro" id="IPR043133">
    <property type="entry name" value="GTP-CH-I_C/QueF"/>
</dbReference>
<evidence type="ECO:0000313" key="7">
    <source>
        <dbReference type="Proteomes" id="UP000676506"/>
    </source>
</evidence>
<comment type="function">
    <text evidence="5">Catalyzes the NADPH-dependent reduction of 7-cyano-7-deazaguanine (preQ0) to 7-aminomethyl-7-deazaguanine (preQ1).</text>
</comment>
<gene>
    <name evidence="5 6" type="primary">queF</name>
    <name evidence="6" type="ORF">J8C06_14400</name>
</gene>
<proteinExistence type="inferred from homology"/>
<evidence type="ECO:0000256" key="1">
    <source>
        <dbReference type="ARBA" id="ARBA00022490"/>
    </source>
</evidence>
<dbReference type="EC" id="1.7.1.13" evidence="5"/>
<reference evidence="6 7" key="1">
    <citation type="submission" date="2021-03" db="EMBL/GenBank/DDBJ databases">
        <title>Genomic and phenotypic characterization of Chloracidobacterium isolates provides evidence for multiple species.</title>
        <authorList>
            <person name="Saini M.K."/>
            <person name="Costas A.M.G."/>
            <person name="Tank M."/>
            <person name="Bryant D.A."/>
        </authorList>
    </citation>
    <scope>NUCLEOTIDE SEQUENCE [LARGE SCALE GENOMIC DNA]</scope>
    <source>
        <strain evidence="6 7">BV2-C</strain>
    </source>
</reference>
<dbReference type="InterPro" id="IPR016856">
    <property type="entry name" value="QueF_type1"/>
</dbReference>
<dbReference type="PANTHER" id="PTHR34354">
    <property type="entry name" value="NADPH-DEPENDENT 7-CYANO-7-DEAZAGUANINE REDUCTASE"/>
    <property type="match status" value="1"/>
</dbReference>
<dbReference type="PANTHER" id="PTHR34354:SF1">
    <property type="entry name" value="NADPH-DEPENDENT 7-CYANO-7-DEAZAGUANINE REDUCTASE"/>
    <property type="match status" value="1"/>
</dbReference>
<keyword evidence="1 5" id="KW-0963">Cytoplasm</keyword>
<keyword evidence="3 5" id="KW-0521">NADP</keyword>
<organism evidence="6 7">
    <name type="scientific">Chloracidobacterium validum</name>
    <dbReference type="NCBI Taxonomy" id="2821543"/>
    <lineage>
        <taxon>Bacteria</taxon>
        <taxon>Pseudomonadati</taxon>
        <taxon>Acidobacteriota</taxon>
        <taxon>Terriglobia</taxon>
        <taxon>Terriglobales</taxon>
        <taxon>Acidobacteriaceae</taxon>
        <taxon>Chloracidobacterium</taxon>
    </lineage>
</organism>
<feature type="binding site" evidence="5">
    <location>
        <begin position="84"/>
        <end position="85"/>
    </location>
    <ligand>
        <name>substrate</name>
    </ligand>
</feature>
<evidence type="ECO:0000256" key="3">
    <source>
        <dbReference type="ARBA" id="ARBA00022857"/>
    </source>
</evidence>
<dbReference type="Gene3D" id="3.30.1130.10">
    <property type="match status" value="1"/>
</dbReference>
<evidence type="ECO:0000256" key="4">
    <source>
        <dbReference type="ARBA" id="ARBA00023002"/>
    </source>
</evidence>
<comment type="subcellular location">
    <subcellularLocation>
        <location evidence="5">Cytoplasm</location>
    </subcellularLocation>
</comment>
<sequence>MGAYTSEHARKGLDAPLPALECWENQFPNYRITIRIPEFTSVCPLTEQPDFGTVTIAYVPRDRCLELKSLKLYIQAYRQLGIFYENAINRILRDVVAACEPVECTVTGDFTPRGGISSVIEATYRAKQISSEAKEE</sequence>
<protein>
    <recommendedName>
        <fullName evidence="5">NADPH-dependent 7-cyano-7-deazaguanine reductase</fullName>
        <ecNumber evidence="5">1.7.1.13</ecNumber>
    </recommendedName>
    <alternativeName>
        <fullName evidence="5">7-cyano-7-carbaguanine reductase</fullName>
    </alternativeName>
    <alternativeName>
        <fullName evidence="5">NADPH-dependent nitrile oxidoreductase</fullName>
    </alternativeName>
    <alternativeName>
        <fullName evidence="5">PreQ(0) reductase</fullName>
    </alternativeName>
</protein>